<evidence type="ECO:0000313" key="1">
    <source>
        <dbReference type="EMBL" id="GEU75210.1"/>
    </source>
</evidence>
<comment type="caution">
    <text evidence="1">The sequence shown here is derived from an EMBL/GenBank/DDBJ whole genome shotgun (WGS) entry which is preliminary data.</text>
</comment>
<protein>
    <submittedName>
        <fullName evidence="1">Uncharacterized protein</fullName>
    </submittedName>
</protein>
<proteinExistence type="predicted"/>
<name>A0A6L2MNB5_TANCI</name>
<gene>
    <name evidence="1" type="ORF">Tci_047188</name>
</gene>
<sequence length="295" mass="34594">MIGKSNFIWKTVFEKLYDVSTSENAGNSTAPKSIATISHDKREELRKKGFKSLSMLFSLKYLSLASIKELNKNSSAPKRVHFVNSIVILSKDIDMEEDVSSTNACRRNLGKMMRGNEEVKEQGKEEDEIETNVKVKEIIEEEEESEFEIDEEVEEILKEEEEDEDDENSNLFQTIKKLSHHEWLLKNPRPPQDEGDRRGVRHLMRFKKEMIDDKEEVTYERYVLSVLLVTRWRLFLRRLAAPYLLRGLAALYLLRRLDAPYLLRGLAALYLLRRLDAPYLLRGLATPYLLRRHYP</sequence>
<dbReference type="EMBL" id="BKCJ010007038">
    <property type="protein sequence ID" value="GEU75210.1"/>
    <property type="molecule type" value="Genomic_DNA"/>
</dbReference>
<organism evidence="1">
    <name type="scientific">Tanacetum cinerariifolium</name>
    <name type="common">Dalmatian daisy</name>
    <name type="synonym">Chrysanthemum cinerariifolium</name>
    <dbReference type="NCBI Taxonomy" id="118510"/>
    <lineage>
        <taxon>Eukaryota</taxon>
        <taxon>Viridiplantae</taxon>
        <taxon>Streptophyta</taxon>
        <taxon>Embryophyta</taxon>
        <taxon>Tracheophyta</taxon>
        <taxon>Spermatophyta</taxon>
        <taxon>Magnoliopsida</taxon>
        <taxon>eudicotyledons</taxon>
        <taxon>Gunneridae</taxon>
        <taxon>Pentapetalae</taxon>
        <taxon>asterids</taxon>
        <taxon>campanulids</taxon>
        <taxon>Asterales</taxon>
        <taxon>Asteraceae</taxon>
        <taxon>Asteroideae</taxon>
        <taxon>Anthemideae</taxon>
        <taxon>Anthemidinae</taxon>
        <taxon>Tanacetum</taxon>
    </lineage>
</organism>
<reference evidence="1" key="1">
    <citation type="journal article" date="2019" name="Sci. Rep.">
        <title>Draft genome of Tanacetum cinerariifolium, the natural source of mosquito coil.</title>
        <authorList>
            <person name="Yamashiro T."/>
            <person name="Shiraishi A."/>
            <person name="Satake H."/>
            <person name="Nakayama K."/>
        </authorList>
    </citation>
    <scope>NUCLEOTIDE SEQUENCE</scope>
</reference>
<accession>A0A6L2MNB5</accession>
<dbReference type="AlphaFoldDB" id="A0A6L2MNB5"/>